<comment type="pathway">
    <text evidence="4">Cofactor biosynthesis; (R)-pantothenate biosynthesis; (R)-pantoate from 3-methyl-2-oxobutanoate: step 2/2.</text>
</comment>
<feature type="domain" description="Ketopantoate reductase C-terminal" evidence="7">
    <location>
        <begin position="180"/>
        <end position="305"/>
    </location>
</feature>
<evidence type="ECO:0000313" key="9">
    <source>
        <dbReference type="Proteomes" id="UP000032360"/>
    </source>
</evidence>
<comment type="catalytic activity">
    <reaction evidence="4">
        <text>(R)-pantoate + NADP(+) = 2-dehydropantoate + NADPH + H(+)</text>
        <dbReference type="Rhea" id="RHEA:16233"/>
        <dbReference type="ChEBI" id="CHEBI:11561"/>
        <dbReference type="ChEBI" id="CHEBI:15378"/>
        <dbReference type="ChEBI" id="CHEBI:15980"/>
        <dbReference type="ChEBI" id="CHEBI:57783"/>
        <dbReference type="ChEBI" id="CHEBI:58349"/>
        <dbReference type="EC" id="1.1.1.169"/>
    </reaction>
</comment>
<dbReference type="RefSeq" id="WP_200891230.1">
    <property type="nucleotide sequence ID" value="NZ_JXYS01000042.1"/>
</dbReference>
<dbReference type="AlphaFoldDB" id="A0A0D8HK23"/>
<evidence type="ECO:0000256" key="5">
    <source>
        <dbReference type="SAM" id="SignalP"/>
    </source>
</evidence>
<keyword evidence="5" id="KW-0732">Signal</keyword>
<dbReference type="InterPro" id="IPR013332">
    <property type="entry name" value="KPR_N"/>
</dbReference>
<evidence type="ECO:0000256" key="2">
    <source>
        <dbReference type="ARBA" id="ARBA00022857"/>
    </source>
</evidence>
<keyword evidence="2 4" id="KW-0521">NADP</keyword>
<dbReference type="InterPro" id="IPR013752">
    <property type="entry name" value="KPA_reductase"/>
</dbReference>
<evidence type="ECO:0000259" key="6">
    <source>
        <dbReference type="Pfam" id="PF02558"/>
    </source>
</evidence>
<proteinExistence type="inferred from homology"/>
<dbReference type="Gene3D" id="1.10.1040.10">
    <property type="entry name" value="N-(1-d-carboxylethyl)-l-norvaline Dehydrogenase, domain 2"/>
    <property type="match status" value="1"/>
</dbReference>
<dbReference type="Pfam" id="PF08546">
    <property type="entry name" value="ApbA_C"/>
    <property type="match status" value="1"/>
</dbReference>
<gene>
    <name evidence="8" type="primary">panE</name>
    <name evidence="8" type="ORF">AXFE_17140</name>
</gene>
<organism evidence="8 9">
    <name type="scientific">Acidithrix ferrooxidans</name>
    <dbReference type="NCBI Taxonomy" id="1280514"/>
    <lineage>
        <taxon>Bacteria</taxon>
        <taxon>Bacillati</taxon>
        <taxon>Actinomycetota</taxon>
        <taxon>Acidimicrobiia</taxon>
        <taxon>Acidimicrobiales</taxon>
        <taxon>Acidimicrobiaceae</taxon>
        <taxon>Acidithrix</taxon>
    </lineage>
</organism>
<dbReference type="InterPro" id="IPR036291">
    <property type="entry name" value="NAD(P)-bd_dom_sf"/>
</dbReference>
<dbReference type="InterPro" id="IPR008927">
    <property type="entry name" value="6-PGluconate_DH-like_C_sf"/>
</dbReference>
<dbReference type="PANTHER" id="PTHR21708:SF26">
    <property type="entry name" value="2-DEHYDROPANTOATE 2-REDUCTASE"/>
    <property type="match status" value="1"/>
</dbReference>
<protein>
    <recommendedName>
        <fullName evidence="4">2-dehydropantoate 2-reductase</fullName>
        <ecNumber evidence="4">1.1.1.169</ecNumber>
    </recommendedName>
    <alternativeName>
        <fullName evidence="4">Ketopantoate reductase</fullName>
    </alternativeName>
</protein>
<evidence type="ECO:0000256" key="1">
    <source>
        <dbReference type="ARBA" id="ARBA00007870"/>
    </source>
</evidence>
<keyword evidence="4" id="KW-0566">Pantothenate biosynthesis</keyword>
<dbReference type="STRING" id="1280514.AXFE_17140"/>
<feature type="signal peptide" evidence="5">
    <location>
        <begin position="1"/>
        <end position="18"/>
    </location>
</feature>
<feature type="chain" id="PRO_5039397214" description="2-dehydropantoate 2-reductase" evidence="5">
    <location>
        <begin position="19"/>
        <end position="310"/>
    </location>
</feature>
<reference evidence="8 9" key="1">
    <citation type="submission" date="2015-01" db="EMBL/GenBank/DDBJ databases">
        <title>Draft genome of the acidophilic iron oxidizer Acidithrix ferrooxidans strain Py-F3.</title>
        <authorList>
            <person name="Poehlein A."/>
            <person name="Eisen S."/>
            <person name="Schloemann M."/>
            <person name="Johnson B.D."/>
            <person name="Daniel R."/>
            <person name="Muehling M."/>
        </authorList>
    </citation>
    <scope>NUCLEOTIDE SEQUENCE [LARGE SCALE GENOMIC DNA]</scope>
    <source>
        <strain evidence="8 9">Py-F3</strain>
    </source>
</reference>
<dbReference type="Gene3D" id="3.40.50.720">
    <property type="entry name" value="NAD(P)-binding Rossmann-like Domain"/>
    <property type="match status" value="1"/>
</dbReference>
<evidence type="ECO:0000313" key="8">
    <source>
        <dbReference type="EMBL" id="KJF17436.1"/>
    </source>
</evidence>
<dbReference type="SUPFAM" id="SSF48179">
    <property type="entry name" value="6-phosphogluconate dehydrogenase C-terminal domain-like"/>
    <property type="match status" value="1"/>
</dbReference>
<dbReference type="EMBL" id="JXYS01000042">
    <property type="protein sequence ID" value="KJF17436.1"/>
    <property type="molecule type" value="Genomic_DNA"/>
</dbReference>
<dbReference type="InterPro" id="IPR051402">
    <property type="entry name" value="KPR-Related"/>
</dbReference>
<dbReference type="Pfam" id="PF02558">
    <property type="entry name" value="ApbA"/>
    <property type="match status" value="1"/>
</dbReference>
<dbReference type="InterPro" id="IPR013328">
    <property type="entry name" value="6PGD_dom2"/>
</dbReference>
<dbReference type="UniPathway" id="UPA00028">
    <property type="reaction ID" value="UER00004"/>
</dbReference>
<dbReference type="PANTHER" id="PTHR21708">
    <property type="entry name" value="PROBABLE 2-DEHYDROPANTOATE 2-REDUCTASE"/>
    <property type="match status" value="1"/>
</dbReference>
<comment type="caution">
    <text evidence="8">The sequence shown here is derived from an EMBL/GenBank/DDBJ whole genome shotgun (WGS) entry which is preliminary data.</text>
</comment>
<keyword evidence="9" id="KW-1185">Reference proteome</keyword>
<dbReference type="SUPFAM" id="SSF51735">
    <property type="entry name" value="NAD(P)-binding Rossmann-fold domains"/>
    <property type="match status" value="1"/>
</dbReference>
<sequence>MGMSICVVGAGALGSAFAALLLDSGCDVTLLCRRSEHVKEINENGLAVNIDGQTKVSMVRATADSRDIPVVDLIIILVKSRQTRGAIQSALGVVGGKSSVLTIQNGLGNEEILAEVVGADKVLSARTYVGSARNHLGQFEVTIQNKETVIGETDGRITPRLEKIARTFGDAGLLTVISQNIVGTIWDKLLVNLATGALSAITRLAYGDLYEIEEVERSAFEIITEGINLADALGVEITERNLKVIWEHARVRLPRGFKASMLQSVERRELTEIDFINGAIVRLGVRFGIATPANNAMLAALKGIERSFIS</sequence>
<accession>A0A0D8HK23</accession>
<dbReference type="Proteomes" id="UP000032360">
    <property type="component" value="Unassembled WGS sequence"/>
</dbReference>
<evidence type="ECO:0000256" key="4">
    <source>
        <dbReference type="RuleBase" id="RU362068"/>
    </source>
</evidence>
<dbReference type="GO" id="GO:0008677">
    <property type="term" value="F:2-dehydropantoate 2-reductase activity"/>
    <property type="evidence" value="ECO:0007669"/>
    <property type="project" value="UniProtKB-EC"/>
</dbReference>
<evidence type="ECO:0000259" key="7">
    <source>
        <dbReference type="Pfam" id="PF08546"/>
    </source>
</evidence>
<comment type="function">
    <text evidence="4">Catalyzes the NADPH-dependent reduction of ketopantoate into pantoic acid.</text>
</comment>
<dbReference type="NCBIfam" id="TIGR00745">
    <property type="entry name" value="apbA_panE"/>
    <property type="match status" value="1"/>
</dbReference>
<dbReference type="EC" id="1.1.1.169" evidence="4"/>
<comment type="similarity">
    <text evidence="1 4">Belongs to the ketopantoate reductase family.</text>
</comment>
<dbReference type="InterPro" id="IPR003710">
    <property type="entry name" value="ApbA"/>
</dbReference>
<dbReference type="GO" id="GO:0005737">
    <property type="term" value="C:cytoplasm"/>
    <property type="evidence" value="ECO:0007669"/>
    <property type="project" value="TreeGrafter"/>
</dbReference>
<name>A0A0D8HK23_9ACTN</name>
<dbReference type="GO" id="GO:0015940">
    <property type="term" value="P:pantothenate biosynthetic process"/>
    <property type="evidence" value="ECO:0007669"/>
    <property type="project" value="UniProtKB-UniPathway"/>
</dbReference>
<keyword evidence="3 4" id="KW-0560">Oxidoreductase</keyword>
<feature type="domain" description="Ketopantoate reductase N-terminal" evidence="6">
    <location>
        <begin position="5"/>
        <end position="154"/>
    </location>
</feature>
<evidence type="ECO:0000256" key="3">
    <source>
        <dbReference type="ARBA" id="ARBA00023002"/>
    </source>
</evidence>